<dbReference type="OrthoDB" id="4664297at2759"/>
<dbReference type="EC" id="1.5.1.3" evidence="2"/>
<dbReference type="GO" id="GO:0046654">
    <property type="term" value="P:tetrahydrofolate biosynthetic process"/>
    <property type="evidence" value="ECO:0007669"/>
    <property type="project" value="InterPro"/>
</dbReference>
<dbReference type="Pfam" id="PF00186">
    <property type="entry name" value="DHFR_1"/>
    <property type="match status" value="1"/>
</dbReference>
<keyword evidence="4" id="KW-0521">NADP</keyword>
<dbReference type="PANTHER" id="PTHR48069">
    <property type="entry name" value="DIHYDROFOLATE REDUCTASE"/>
    <property type="match status" value="1"/>
</dbReference>
<reference evidence="7 8" key="1">
    <citation type="journal article" date="2014" name="Genome Biol. Evol.">
        <title>The secreted proteins of Achlya hypogyna and Thraustotheca clavata identify the ancestral oomycete secretome and reveal gene acquisitions by horizontal gene transfer.</title>
        <authorList>
            <person name="Misner I."/>
            <person name="Blouin N."/>
            <person name="Leonard G."/>
            <person name="Richards T.A."/>
            <person name="Lane C.E."/>
        </authorList>
    </citation>
    <scope>NUCLEOTIDE SEQUENCE [LARGE SCALE GENOMIC DNA]</scope>
    <source>
        <strain evidence="7 8">ATCC 34112</strain>
    </source>
</reference>
<dbReference type="InterPro" id="IPR001796">
    <property type="entry name" value="DHFR_dom"/>
</dbReference>
<evidence type="ECO:0000259" key="6">
    <source>
        <dbReference type="PROSITE" id="PS51330"/>
    </source>
</evidence>
<dbReference type="InterPro" id="IPR024072">
    <property type="entry name" value="DHFR-like_dom_sf"/>
</dbReference>
<dbReference type="Gene3D" id="3.40.430.10">
    <property type="entry name" value="Dihydrofolate Reductase, subunit A"/>
    <property type="match status" value="1"/>
</dbReference>
<evidence type="ECO:0000256" key="1">
    <source>
        <dbReference type="ARBA" id="ARBA00004903"/>
    </source>
</evidence>
<evidence type="ECO:0000256" key="5">
    <source>
        <dbReference type="ARBA" id="ARBA00023002"/>
    </source>
</evidence>
<comment type="caution">
    <text evidence="7">The sequence shown here is derived from an EMBL/GenBank/DDBJ whole genome shotgun (WGS) entry which is preliminary data.</text>
</comment>
<evidence type="ECO:0000256" key="4">
    <source>
        <dbReference type="ARBA" id="ARBA00022857"/>
    </source>
</evidence>
<dbReference type="CDD" id="cd00209">
    <property type="entry name" value="DHFR"/>
    <property type="match status" value="1"/>
</dbReference>
<feature type="domain" description="DHFR" evidence="6">
    <location>
        <begin position="2"/>
        <end position="161"/>
    </location>
</feature>
<keyword evidence="8" id="KW-1185">Reference proteome</keyword>
<protein>
    <recommendedName>
        <fullName evidence="2">dihydrofolate reductase</fullName>
        <ecNumber evidence="2">1.5.1.3</ecNumber>
    </recommendedName>
</protein>
<keyword evidence="5" id="KW-0560">Oxidoreductase</keyword>
<evidence type="ECO:0000256" key="2">
    <source>
        <dbReference type="ARBA" id="ARBA00012856"/>
    </source>
</evidence>
<comment type="pathway">
    <text evidence="1">Cofactor biosynthesis; tetrahydrofolate biosynthesis; 5,6,7,8-tetrahydrofolate from 7,8-dihydrofolate: step 1/1.</text>
</comment>
<dbReference type="GO" id="GO:0046655">
    <property type="term" value="P:folic acid metabolic process"/>
    <property type="evidence" value="ECO:0007669"/>
    <property type="project" value="TreeGrafter"/>
</dbReference>
<name>A0A1W0A0S3_9STRA</name>
<dbReference type="EMBL" id="JNBS01000769">
    <property type="protein sequence ID" value="OQS03791.1"/>
    <property type="molecule type" value="Genomic_DNA"/>
</dbReference>
<dbReference type="STRING" id="74557.A0A1W0A0S3"/>
<gene>
    <name evidence="7" type="ORF">THRCLA_03916</name>
</gene>
<sequence>MQINIIAAVPRNRVIGCNGKLPWSLPKDWAYFLSKVKGHTSIMGRVCFGELNPNEDFPSIVVSQSLANTGKGMPYVEFTTSYKDALEIARKQQLDQVWIIGGQRIYEEALEHADKLYITRINNEYEGDTIFPEWEKYFTVLESRTIDTEKGIELAFEVWAKINHNV</sequence>
<dbReference type="PANTHER" id="PTHR48069:SF3">
    <property type="entry name" value="DIHYDROFOLATE REDUCTASE"/>
    <property type="match status" value="1"/>
</dbReference>
<accession>A0A1W0A0S3</accession>
<keyword evidence="3" id="KW-0554">One-carbon metabolism</keyword>
<dbReference type="GO" id="GO:0046452">
    <property type="term" value="P:dihydrofolate metabolic process"/>
    <property type="evidence" value="ECO:0007669"/>
    <property type="project" value="TreeGrafter"/>
</dbReference>
<evidence type="ECO:0000256" key="3">
    <source>
        <dbReference type="ARBA" id="ARBA00022563"/>
    </source>
</evidence>
<organism evidence="7 8">
    <name type="scientific">Thraustotheca clavata</name>
    <dbReference type="NCBI Taxonomy" id="74557"/>
    <lineage>
        <taxon>Eukaryota</taxon>
        <taxon>Sar</taxon>
        <taxon>Stramenopiles</taxon>
        <taxon>Oomycota</taxon>
        <taxon>Saprolegniomycetes</taxon>
        <taxon>Saprolegniales</taxon>
        <taxon>Achlyaceae</taxon>
        <taxon>Thraustotheca</taxon>
    </lineage>
</organism>
<dbReference type="SUPFAM" id="SSF53597">
    <property type="entry name" value="Dihydrofolate reductase-like"/>
    <property type="match status" value="1"/>
</dbReference>
<dbReference type="Proteomes" id="UP000243217">
    <property type="component" value="Unassembled WGS sequence"/>
</dbReference>
<evidence type="ECO:0000313" key="8">
    <source>
        <dbReference type="Proteomes" id="UP000243217"/>
    </source>
</evidence>
<evidence type="ECO:0000313" key="7">
    <source>
        <dbReference type="EMBL" id="OQS03791.1"/>
    </source>
</evidence>
<dbReference type="GO" id="GO:0050661">
    <property type="term" value="F:NADP binding"/>
    <property type="evidence" value="ECO:0007669"/>
    <property type="project" value="InterPro"/>
</dbReference>
<dbReference type="GO" id="GO:0006730">
    <property type="term" value="P:one-carbon metabolic process"/>
    <property type="evidence" value="ECO:0007669"/>
    <property type="project" value="UniProtKB-KW"/>
</dbReference>
<dbReference type="PROSITE" id="PS51330">
    <property type="entry name" value="DHFR_2"/>
    <property type="match status" value="1"/>
</dbReference>
<dbReference type="AlphaFoldDB" id="A0A1W0A0S3"/>
<dbReference type="GO" id="GO:0004146">
    <property type="term" value="F:dihydrofolate reductase activity"/>
    <property type="evidence" value="ECO:0007669"/>
    <property type="project" value="UniProtKB-EC"/>
</dbReference>
<dbReference type="PRINTS" id="PR00070">
    <property type="entry name" value="DHFR"/>
</dbReference>
<proteinExistence type="predicted"/>
<dbReference type="GO" id="GO:0005739">
    <property type="term" value="C:mitochondrion"/>
    <property type="evidence" value="ECO:0007669"/>
    <property type="project" value="TreeGrafter"/>
</dbReference>
<dbReference type="InterPro" id="IPR012259">
    <property type="entry name" value="DHFR"/>
</dbReference>